<comment type="caution">
    <text evidence="1">The sequence shown here is derived from an EMBL/GenBank/DDBJ whole genome shotgun (WGS) entry which is preliminary data.</text>
</comment>
<keyword evidence="2" id="KW-1185">Reference proteome</keyword>
<dbReference type="Proteomes" id="UP000699042">
    <property type="component" value="Unassembled WGS sequence"/>
</dbReference>
<dbReference type="AlphaFoldDB" id="A0A9P7UC57"/>
<dbReference type="EMBL" id="JAESDN010000013">
    <property type="protein sequence ID" value="KAG7042162.1"/>
    <property type="molecule type" value="Genomic_DNA"/>
</dbReference>
<proteinExistence type="predicted"/>
<protein>
    <submittedName>
        <fullName evidence="1">Sterol glucosyltransferase</fullName>
    </submittedName>
</protein>
<organism evidence="1 2">
    <name type="scientific">Colletotrichum scovillei</name>
    <dbReference type="NCBI Taxonomy" id="1209932"/>
    <lineage>
        <taxon>Eukaryota</taxon>
        <taxon>Fungi</taxon>
        <taxon>Dikarya</taxon>
        <taxon>Ascomycota</taxon>
        <taxon>Pezizomycotina</taxon>
        <taxon>Sordariomycetes</taxon>
        <taxon>Hypocreomycetidae</taxon>
        <taxon>Glomerellales</taxon>
        <taxon>Glomerellaceae</taxon>
        <taxon>Colletotrichum</taxon>
        <taxon>Colletotrichum acutatum species complex</taxon>
    </lineage>
</organism>
<accession>A0A9P7UC57</accession>
<name>A0A9P7UC57_9PEZI</name>
<gene>
    <name evidence="1" type="ORF">JMJ77_010265</name>
</gene>
<evidence type="ECO:0000313" key="1">
    <source>
        <dbReference type="EMBL" id="KAG7042162.1"/>
    </source>
</evidence>
<reference evidence="1" key="1">
    <citation type="submission" date="2021-05" db="EMBL/GenBank/DDBJ databases">
        <title>Comparative genomics of three Colletotrichum scovillei strains and genetic complementation revealed genes involved fungal growth and virulence on chili pepper.</title>
        <authorList>
            <person name="Hsieh D.-K."/>
            <person name="Chuang S.-C."/>
            <person name="Chen C.-Y."/>
            <person name="Chao Y.-T."/>
            <person name="Lu M.-Y.J."/>
            <person name="Lee M.-H."/>
            <person name="Shih M.-C."/>
        </authorList>
    </citation>
    <scope>NUCLEOTIDE SEQUENCE</scope>
    <source>
        <strain evidence="1">Coll-153</strain>
    </source>
</reference>
<sequence>MAERHLVTLALVGSIHKSSFTAIYREELTAATHNLYHDVQEGYGLEVDVRQRSILGCGERGKLLPQLHWVLRLKVDVHMAVSCLKPR</sequence>
<evidence type="ECO:0000313" key="2">
    <source>
        <dbReference type="Proteomes" id="UP000699042"/>
    </source>
</evidence>